<dbReference type="Proteomes" id="UP000282087">
    <property type="component" value="Unassembled WGS sequence"/>
</dbReference>
<comment type="caution">
    <text evidence="4">The sequence shown here is derived from an EMBL/GenBank/DDBJ whole genome shotgun (WGS) entry which is preliminary data.</text>
</comment>
<evidence type="ECO:0000256" key="2">
    <source>
        <dbReference type="ARBA" id="ARBA00023002"/>
    </source>
</evidence>
<evidence type="ECO:0000256" key="1">
    <source>
        <dbReference type="ARBA" id="ARBA00009796"/>
    </source>
</evidence>
<dbReference type="InterPro" id="IPR013766">
    <property type="entry name" value="Thioredoxin_domain"/>
</dbReference>
<dbReference type="SUPFAM" id="SSF52833">
    <property type="entry name" value="Thioredoxin-like"/>
    <property type="match status" value="2"/>
</dbReference>
<dbReference type="GO" id="GO:0045454">
    <property type="term" value="P:cell redox homeostasis"/>
    <property type="evidence" value="ECO:0007669"/>
    <property type="project" value="TreeGrafter"/>
</dbReference>
<dbReference type="EMBL" id="QLLG01000255">
    <property type="protein sequence ID" value="RMX65305.1"/>
    <property type="molecule type" value="Genomic_DNA"/>
</dbReference>
<dbReference type="GO" id="GO:0042744">
    <property type="term" value="P:hydrogen peroxide catabolic process"/>
    <property type="evidence" value="ECO:0007669"/>
    <property type="project" value="TreeGrafter"/>
</dbReference>
<dbReference type="AlphaFoldDB" id="A0A3M6VE57"/>
<evidence type="ECO:0000313" key="6">
    <source>
        <dbReference type="Proteomes" id="UP000282087"/>
    </source>
</evidence>
<dbReference type="VEuPathDB" id="FungiDB:DD237_001297"/>
<dbReference type="CDD" id="cd03015">
    <property type="entry name" value="PRX_Typ2cys"/>
    <property type="match status" value="1"/>
</dbReference>
<dbReference type="InterPro" id="IPR050217">
    <property type="entry name" value="Peroxiredoxin"/>
</dbReference>
<dbReference type="Gene3D" id="3.40.30.10">
    <property type="entry name" value="Glutaredoxin"/>
    <property type="match status" value="2"/>
</dbReference>
<dbReference type="InterPro" id="IPR019479">
    <property type="entry name" value="Peroxiredoxin_C"/>
</dbReference>
<gene>
    <name evidence="5" type="ORF">DD237_001297</name>
    <name evidence="4" type="ORF">DD238_004605</name>
</gene>
<sequence>MRVVPIIRRLSIARAFRSHVVPRAAAPFVLNSVQFTRPSLQFTSIRSFATDDDHDLFLEDEEDDSFVQYPPVDARVQCQAPPFTARAVVNGEIADVSLDMYRGQYVVLFFYPKDFTYVCPTEIIAFNDRAEEFKALNTQLIAASCDSPESHLAWTRLPRNKGGLGKMDIPIVSDITKVISAKYGVLVEQDGVALRGLFIMDKEGVLQQITINNMPIGRSVDETLRLIKALQFVEEHGEVCPANWQPGEKTINANPTGSHVYFSSVKEVGEDDDGEDDDVAVLTLVKTKAQFQELIKSGKPVVADFMAPWCGKCAQIEPTVVSLAEAHPEVTFAKMDVSIPEVEKLKDELEVGAYPEFRFFKDGKEVHEKISGYKKSLLKKAVQKLL</sequence>
<dbReference type="InterPro" id="IPR036249">
    <property type="entry name" value="Thioredoxin-like_sf"/>
</dbReference>
<feature type="domain" description="Thioredoxin" evidence="3">
    <location>
        <begin position="74"/>
        <end position="232"/>
    </location>
</feature>
<dbReference type="GO" id="GO:0006979">
    <property type="term" value="P:response to oxidative stress"/>
    <property type="evidence" value="ECO:0007669"/>
    <property type="project" value="TreeGrafter"/>
</dbReference>
<evidence type="ECO:0000313" key="7">
    <source>
        <dbReference type="Proteomes" id="UP000286097"/>
    </source>
</evidence>
<dbReference type="GO" id="GO:0008379">
    <property type="term" value="F:thioredoxin peroxidase activity"/>
    <property type="evidence" value="ECO:0007669"/>
    <property type="project" value="TreeGrafter"/>
</dbReference>
<reference evidence="6 7" key="1">
    <citation type="submission" date="2018-06" db="EMBL/GenBank/DDBJ databases">
        <title>Comparative genomics of downy mildews reveals potential adaptations to biotrophy.</title>
        <authorList>
            <person name="Fletcher K."/>
            <person name="Klosterman S.J."/>
            <person name="Derevnina L."/>
            <person name="Martin F."/>
            <person name="Koike S."/>
            <person name="Reyes Chin-Wo S."/>
            <person name="Mou B."/>
            <person name="Michelmore R."/>
        </authorList>
    </citation>
    <scope>NUCLEOTIDE SEQUENCE [LARGE SCALE GENOMIC DNA]</scope>
    <source>
        <strain evidence="5 7">R13</strain>
        <strain evidence="4 6">R14</strain>
    </source>
</reference>
<dbReference type="Pfam" id="PF00578">
    <property type="entry name" value="AhpC-TSA"/>
    <property type="match status" value="1"/>
</dbReference>
<dbReference type="OrthoDB" id="185659at2759"/>
<organism evidence="4 6">
    <name type="scientific">Peronospora effusa</name>
    <dbReference type="NCBI Taxonomy" id="542832"/>
    <lineage>
        <taxon>Eukaryota</taxon>
        <taxon>Sar</taxon>
        <taxon>Stramenopiles</taxon>
        <taxon>Oomycota</taxon>
        <taxon>Peronosporomycetes</taxon>
        <taxon>Peronosporales</taxon>
        <taxon>Peronosporaceae</taxon>
        <taxon>Peronospora</taxon>
    </lineage>
</organism>
<keyword evidence="6" id="KW-1185">Reference proteome</keyword>
<dbReference type="PANTHER" id="PTHR10681:SF128">
    <property type="entry name" value="THIOREDOXIN-DEPENDENT PEROXIDE REDUCTASE, MITOCHONDRIAL"/>
    <property type="match status" value="1"/>
</dbReference>
<dbReference type="Pfam" id="PF00085">
    <property type="entry name" value="Thioredoxin"/>
    <property type="match status" value="1"/>
</dbReference>
<dbReference type="InterPro" id="IPR000866">
    <property type="entry name" value="AhpC/TSA"/>
</dbReference>
<dbReference type="GO" id="GO:0033554">
    <property type="term" value="P:cellular response to stress"/>
    <property type="evidence" value="ECO:0007669"/>
    <property type="project" value="TreeGrafter"/>
</dbReference>
<dbReference type="CDD" id="cd02947">
    <property type="entry name" value="TRX_family"/>
    <property type="match status" value="1"/>
</dbReference>
<dbReference type="Pfam" id="PF10417">
    <property type="entry name" value="1-cysPrx_C"/>
    <property type="match status" value="1"/>
</dbReference>
<dbReference type="STRING" id="542832.A0A3M6VE57"/>
<dbReference type="PROSITE" id="PS51352">
    <property type="entry name" value="THIOREDOXIN_2"/>
    <property type="match status" value="2"/>
</dbReference>
<accession>A0A3M6VE57</accession>
<dbReference type="Proteomes" id="UP000286097">
    <property type="component" value="Unassembled WGS sequence"/>
</dbReference>
<feature type="domain" description="Thioredoxin" evidence="3">
    <location>
        <begin position="273"/>
        <end position="386"/>
    </location>
</feature>
<evidence type="ECO:0000313" key="5">
    <source>
        <dbReference type="EMBL" id="RQM17984.1"/>
    </source>
</evidence>
<protein>
    <recommendedName>
        <fullName evidence="3">Thioredoxin domain-containing protein</fullName>
    </recommendedName>
</protein>
<evidence type="ECO:0000259" key="3">
    <source>
        <dbReference type="PROSITE" id="PS51352"/>
    </source>
</evidence>
<keyword evidence="2" id="KW-0560">Oxidoreductase</keyword>
<comment type="similarity">
    <text evidence="1">Belongs to the peroxiredoxin family. AhpC/Prx1 subfamily.</text>
</comment>
<proteinExistence type="inferred from homology"/>
<dbReference type="PANTHER" id="PTHR10681">
    <property type="entry name" value="THIOREDOXIN PEROXIDASE"/>
    <property type="match status" value="1"/>
</dbReference>
<evidence type="ECO:0000313" key="4">
    <source>
        <dbReference type="EMBL" id="RMX65305.1"/>
    </source>
</evidence>
<dbReference type="EMBL" id="QKXF01000085">
    <property type="protein sequence ID" value="RQM17984.1"/>
    <property type="molecule type" value="Genomic_DNA"/>
</dbReference>
<dbReference type="GO" id="GO:0005829">
    <property type="term" value="C:cytosol"/>
    <property type="evidence" value="ECO:0007669"/>
    <property type="project" value="TreeGrafter"/>
</dbReference>
<name>A0A3M6VE57_9STRA</name>
<dbReference type="FunFam" id="3.40.30.10:FF:000311">
    <property type="entry name" value="Thioredoxin-dependent peroxide reductase"/>
    <property type="match status" value="1"/>
</dbReference>